<dbReference type="Pfam" id="PF00520">
    <property type="entry name" value="Ion_trans"/>
    <property type="match status" value="4"/>
</dbReference>
<feature type="region of interest" description="Disordered" evidence="19">
    <location>
        <begin position="1806"/>
        <end position="1837"/>
    </location>
</feature>
<evidence type="ECO:0000256" key="2">
    <source>
        <dbReference type="ARBA" id="ARBA00010354"/>
    </source>
</evidence>
<comment type="similarity">
    <text evidence="2">Belongs to the calcium channel alpha-1 subunit (TC 1.A.1.11) family. CACNA1D subfamily.</text>
</comment>
<keyword evidence="3" id="KW-0813">Transport</keyword>
<sequence>YTAAQVYANVSVYVMQTSHCQEVNYASSTRIPLPGDGPAIQSNSSAPSKQTVLSWQAAIDAARQAKAAQNMSTTTAQPVGSLSQRKRQQYAKSKKQGNTSNSRPPRALFCLSLNNPIRRACISLVEWKPFDIFILLSIFANCVALAVYIPFPEDDSNSTNHNLEKVEYAFLIIFTVETFLKIIAYGLLLHPNAYVRNGWNLLDFVIVIVGLFSVILEQLTKETDGGSHSGGKPGGFDVKALRAFRVLRPLRLVSGVPSLQVVLNSIIKAMVPLLHIALLVLFVIIIYAIIGLELFIGKMHKSCFLIDSVEDDPAPCAFSGNGRQCVMNGTECKGGWVGPNGGITNFDNFAFAMLTVFQCITMEGWTDVLYWMNDAMGFELPWVYFVSLVIFGSFFVLNLVLGVLSGEFSKEREKAKARGDFQKLREKQQLEEDLKGYLDWITQAEDIDPENDEEADEEGKRNTSMPTSETESVNTENVSGEGESPACCGSFRRWRRWNRFNRRKCRAAVKSVTFYWLVIVLVFLNTLTISSEHYNQPDWLTQIQDIANKVLLALFTCEMLVKMYSLGLQAYFVSLFNRFDCFVVCGGIVETILVELEIMSPLGISVFRCVRLLRIFKVTRHWASLSNLVASLLNSMKSIASLLLLLFLFIIIFSLLGMQLFGGKFNFDETQTKRSTFDNFPQALLTVFQILTGEDWNAVMYDGIMAYGGPSSSGMIVCIYFIILFICGNYILLNVFLAIAVDNLADAESLNTAQKEEAEEKERKKNASKRNVQSKVGEDEEEEEDEPEVPAGPRPRRISELNMKEKITPIPEGSAFFIFSSTNPIRVGCHRLINHHIFTNLILVFIMLSSVSLAAEDPIRSHSFRNNILGYFDYAFTAIFTVEILLKMTAFGAFLHKGSFCRNYFNLLDLLVVGVSLVSFGIQSSAISVVKILRVLRVLRPLRAINRAKGLKHVVQCVFVAIRTIGNIMIVTTLLQFMFACIGVQLFKGKFYKCTDEAKQNPEECRGIYIVYKDGDVDSPMVKERVWQNSDFNFDNVLSAMMALFTVSTFEGWPALLYKAIDSNGENVGPVYNYRVEISIFFIIYIIIIAFFMMNIFVGFVIVTFQEQGEQEYKNCELDKNQRQCVEYALKARPLRRYIPKNPYQYKFWYVVNSTGFEYIMFVLIMLNTLCLAMQHYGQSKLFNDAMDIMNMVFTGVFTVEMVLKLIAFKPKGYFSDAWNTFDSLIVIGSIVDVVLSEADGVCQPSREAEDSARISITFFRLFRVMRLVKLLSRGEGIRTLLWTFIKSFQALPYVALLIAMLFFIYAVIGMQVFGKVAMRDNNQINRNNNFQTFPQAVLLLFRCATGEAWQEIMLACLPGKRCDPESDYNPGEEYTCGSNFAIIYFISFYMLCAFLIINLFVAVIMDNFDYLTRDWSILGPHHLDEFKRIWSEYDPEAKGRIKHLDVVTLLRRIQPPLGFGKLCPHRVACKRLVAMNMPLNSDGTVMFNATLFALVRTALKIKTEGNLEQANEELRAVIKKIWKKTSMKLLDQVVPPAGDDEVTVGKFYATFLIQDYFRKFKKRKEQGLVGKYPAKNTTIALQAGLRTLHDIGPEIRRAISCDLQDDEPEENNPEEEEDVYKRNGALFGNHINHISSDRRDSFHQINTTHRPLHVQRPSIPSASDTEKNMYHQAGNSVYHNHHNHNSVGKHVPNSTNANLNNANVSKVHGKHPSFGNREHRSENGYRSHSRTDHEKRRRPSNFEEKYFVFLMNYDFPVAHRRSSFNFECLRRQSSQDDIPLSPNFHHRTALPLHLMQQQVMAVAGLDSSKAHKHSPSRSTRSWATPPATPPNRERSPYYTPLIQVDRADSTEHMNGSLPSLHRSSWYTDDPDISYRTFTPASLTVPNDLRHKHSDKQRSADSLVEAVLISEGLGRYAKDPKFVSATKHEIADACDMTIDEMESAASNLLNGNISNGTNGDMFPILSRQDYELQDFGPGYSDEEPETGRYEEDLADEMICITSL</sequence>
<accession>A0A8C3NAS8</accession>
<feature type="transmembrane region" description="Helical" evidence="20">
    <location>
        <begin position="1382"/>
        <end position="1406"/>
    </location>
</feature>
<feature type="compositionally biased region" description="Polar residues" evidence="19">
    <location>
        <begin position="462"/>
        <end position="478"/>
    </location>
</feature>
<dbReference type="Gene3D" id="1.10.287.70">
    <property type="match status" value="4"/>
</dbReference>
<dbReference type="SUPFAM" id="SSF81324">
    <property type="entry name" value="Voltage-gated potassium channels"/>
    <property type="match status" value="4"/>
</dbReference>
<dbReference type="Pfam" id="PF08763">
    <property type="entry name" value="Ca_chan_IQ"/>
    <property type="match status" value="1"/>
</dbReference>
<evidence type="ECO:0000256" key="9">
    <source>
        <dbReference type="ARBA" id="ARBA00022737"/>
    </source>
</evidence>
<evidence type="ECO:0000313" key="21">
    <source>
        <dbReference type="Ensembl" id="ENSCPVP00000018450.1"/>
    </source>
</evidence>
<dbReference type="Pfam" id="PF16885">
    <property type="entry name" value="CAC1F_C"/>
    <property type="match status" value="1"/>
</dbReference>
<keyword evidence="4" id="KW-0597">Phosphoprotein</keyword>
<feature type="region of interest" description="Disordered" evidence="19">
    <location>
        <begin position="1695"/>
        <end position="1739"/>
    </location>
</feature>
<evidence type="ECO:0000256" key="13">
    <source>
        <dbReference type="ARBA" id="ARBA00023065"/>
    </source>
</evidence>
<proteinExistence type="inferred from homology"/>
<comment type="subcellular location">
    <subcellularLocation>
        <location evidence="1 18">Membrane</location>
        <topology evidence="1 18">Multi-pass membrane protein</topology>
    </subcellularLocation>
</comment>
<evidence type="ECO:0000313" key="22">
    <source>
        <dbReference type="Proteomes" id="UP000694382"/>
    </source>
</evidence>
<dbReference type="PRINTS" id="PR01636">
    <property type="entry name" value="LVDCCALPHA1D"/>
</dbReference>
<dbReference type="PRINTS" id="PR00167">
    <property type="entry name" value="CACHANNEL"/>
</dbReference>
<evidence type="ECO:0000256" key="19">
    <source>
        <dbReference type="SAM" id="MobiDB-lite"/>
    </source>
</evidence>
<keyword evidence="8" id="KW-0479">Metal-binding</keyword>
<feature type="transmembrane region" description="Helical" evidence="20">
    <location>
        <begin position="349"/>
        <end position="370"/>
    </location>
</feature>
<evidence type="ECO:0000256" key="15">
    <source>
        <dbReference type="ARBA" id="ARBA00023157"/>
    </source>
</evidence>
<dbReference type="FunFam" id="1.10.287.70:FF:000021">
    <property type="entry name" value="Voltage-dependent L-type calcium channel subunit alpha"/>
    <property type="match status" value="1"/>
</dbReference>
<evidence type="ECO:0000256" key="1">
    <source>
        <dbReference type="ARBA" id="ARBA00004141"/>
    </source>
</evidence>
<feature type="compositionally biased region" description="Acidic residues" evidence="19">
    <location>
        <begin position="778"/>
        <end position="788"/>
    </location>
</feature>
<keyword evidence="7 20" id="KW-0812">Transmembrane</keyword>
<dbReference type="InterPro" id="IPR031688">
    <property type="entry name" value="CAC1F_C"/>
</dbReference>
<comment type="catalytic activity">
    <reaction evidence="17">
        <text>Ca(2+)(in) = Ca(2+)(out)</text>
        <dbReference type="Rhea" id="RHEA:29671"/>
        <dbReference type="ChEBI" id="CHEBI:29108"/>
    </reaction>
</comment>
<feature type="region of interest" description="Disordered" evidence="19">
    <location>
        <begin position="448"/>
        <end position="481"/>
    </location>
</feature>
<feature type="transmembrane region" description="Helical" evidence="20">
    <location>
        <begin position="169"/>
        <end position="189"/>
    </location>
</feature>
<evidence type="ECO:0000256" key="7">
    <source>
        <dbReference type="ARBA" id="ARBA00022692"/>
    </source>
</evidence>
<feature type="transmembrane region" description="Helical" evidence="20">
    <location>
        <begin position="837"/>
        <end position="855"/>
    </location>
</feature>
<feature type="transmembrane region" description="Helical" evidence="20">
    <location>
        <begin position="382"/>
        <end position="404"/>
    </location>
</feature>
<dbReference type="InterPro" id="IPR014873">
    <property type="entry name" value="VDCC_a1su_IQ"/>
</dbReference>
<evidence type="ECO:0000256" key="3">
    <source>
        <dbReference type="ARBA" id="ARBA00022448"/>
    </source>
</evidence>
<keyword evidence="10 18" id="KW-0106">Calcium</keyword>
<feature type="transmembrane region" description="Helical" evidence="20">
    <location>
        <begin position="1291"/>
        <end position="1314"/>
    </location>
</feature>
<reference evidence="21" key="2">
    <citation type="submission" date="2025-08" db="UniProtKB">
        <authorList>
            <consortium name="Ensembl"/>
        </authorList>
    </citation>
    <scope>IDENTIFICATION</scope>
</reference>
<dbReference type="SMART" id="SM01062">
    <property type="entry name" value="Ca_chan_IQ"/>
    <property type="match status" value="1"/>
</dbReference>
<dbReference type="Ensembl" id="ENSCPVT00000019277.2">
    <property type="protein sequence ID" value="ENSCPVP00000018450.1"/>
    <property type="gene ID" value="ENSCPVG00000002077.2"/>
</dbReference>
<evidence type="ECO:0000256" key="20">
    <source>
        <dbReference type="SAM" id="Phobius"/>
    </source>
</evidence>
<dbReference type="FunFam" id="1.20.120.350:FF:000001">
    <property type="entry name" value="Voltage-dependent L-type calcium channel subunit alpha"/>
    <property type="match status" value="1"/>
</dbReference>
<evidence type="ECO:0000256" key="8">
    <source>
        <dbReference type="ARBA" id="ARBA00022723"/>
    </source>
</evidence>
<dbReference type="PANTHER" id="PTHR45628">
    <property type="entry name" value="VOLTAGE-DEPENDENT CALCIUM CHANNEL TYPE A SUBUNIT ALPHA-1"/>
    <property type="match status" value="1"/>
</dbReference>
<keyword evidence="9" id="KW-0677">Repeat</keyword>
<dbReference type="InterPro" id="IPR002077">
    <property type="entry name" value="VDCCAlpha1"/>
</dbReference>
<keyword evidence="11 18" id="KW-0851">Voltage-gated channel</keyword>
<feature type="transmembrane region" description="Helical" evidence="20">
    <location>
        <begin position="1078"/>
        <end position="1105"/>
    </location>
</feature>
<dbReference type="FunFam" id="1.10.287.70:FF:000009">
    <property type="entry name" value="Voltage-dependent L-type calcium channel subunit alpha"/>
    <property type="match status" value="1"/>
</dbReference>
<feature type="region of interest" description="Disordered" evidence="19">
    <location>
        <begin position="756"/>
        <end position="798"/>
    </location>
</feature>
<evidence type="ECO:0000256" key="17">
    <source>
        <dbReference type="ARBA" id="ARBA00036634"/>
    </source>
</evidence>
<dbReference type="FunFam" id="1.20.120.350:FF:000006">
    <property type="entry name" value="Voltage-dependent L-type calcium channel subunit alpha"/>
    <property type="match status" value="1"/>
</dbReference>
<dbReference type="InterPro" id="IPR005821">
    <property type="entry name" value="Ion_trans_dom"/>
</dbReference>
<feature type="transmembrane region" description="Helical" evidence="20">
    <location>
        <begin position="273"/>
        <end position="296"/>
    </location>
</feature>
<keyword evidence="12 20" id="KW-1133">Transmembrane helix</keyword>
<keyword evidence="22" id="KW-1185">Reference proteome</keyword>
<dbReference type="GO" id="GO:0046872">
    <property type="term" value="F:metal ion binding"/>
    <property type="evidence" value="ECO:0007669"/>
    <property type="project" value="UniProtKB-KW"/>
</dbReference>
<feature type="transmembrane region" description="Helical" evidence="20">
    <location>
        <begin position="907"/>
        <end position="933"/>
    </location>
</feature>
<feature type="compositionally biased region" description="Basic and acidic residues" evidence="19">
    <location>
        <begin position="1717"/>
        <end position="1739"/>
    </location>
</feature>
<feature type="compositionally biased region" description="Low complexity" evidence="19">
    <location>
        <begin position="1695"/>
        <end position="1704"/>
    </location>
</feature>
<feature type="transmembrane region" description="Helical" evidence="20">
    <location>
        <begin position="714"/>
        <end position="741"/>
    </location>
</feature>
<dbReference type="Pfam" id="PF16905">
    <property type="entry name" value="GPHH"/>
    <property type="match status" value="1"/>
</dbReference>
<dbReference type="Gene3D" id="6.10.250.2180">
    <property type="match status" value="1"/>
</dbReference>
<feature type="transmembrane region" description="Helical" evidence="20">
    <location>
        <begin position="550"/>
        <end position="573"/>
    </location>
</feature>
<protein>
    <recommendedName>
        <fullName evidence="18">Voltage-dependent L-type calcium channel subunit alpha</fullName>
    </recommendedName>
</protein>
<feature type="transmembrane region" description="Helical" evidence="20">
    <location>
        <begin position="512"/>
        <end position="530"/>
    </location>
</feature>
<feature type="transmembrane region" description="Helical" evidence="20">
    <location>
        <begin position="953"/>
        <end position="982"/>
    </location>
</feature>
<feature type="transmembrane region" description="Helical" evidence="20">
    <location>
        <begin position="875"/>
        <end position="895"/>
    </location>
</feature>
<dbReference type="FunFam" id="1.10.238.10:FF:000063">
    <property type="entry name" value="Voltage-dependent N-type calcium channel subunit alpha"/>
    <property type="match status" value="1"/>
</dbReference>
<feature type="region of interest" description="Disordered" evidence="19">
    <location>
        <begin position="69"/>
        <end position="103"/>
    </location>
</feature>
<organism evidence="21 22">
    <name type="scientific">Geospiza parvula</name>
    <name type="common">Small tree-finch</name>
    <name type="synonym">Camarhynchus parvulus</name>
    <dbReference type="NCBI Taxonomy" id="87175"/>
    <lineage>
        <taxon>Eukaryota</taxon>
        <taxon>Metazoa</taxon>
        <taxon>Chordata</taxon>
        <taxon>Craniata</taxon>
        <taxon>Vertebrata</taxon>
        <taxon>Euteleostomi</taxon>
        <taxon>Archelosauria</taxon>
        <taxon>Archosauria</taxon>
        <taxon>Dinosauria</taxon>
        <taxon>Saurischia</taxon>
        <taxon>Theropoda</taxon>
        <taxon>Coelurosauria</taxon>
        <taxon>Aves</taxon>
        <taxon>Neognathae</taxon>
        <taxon>Neoaves</taxon>
        <taxon>Telluraves</taxon>
        <taxon>Australaves</taxon>
        <taxon>Passeriformes</taxon>
        <taxon>Thraupidae</taxon>
        <taxon>Camarhynchus</taxon>
    </lineage>
</organism>
<feature type="compositionally biased region" description="Basic residues" evidence="19">
    <location>
        <begin position="84"/>
        <end position="95"/>
    </location>
</feature>
<evidence type="ECO:0000256" key="12">
    <source>
        <dbReference type="ARBA" id="ARBA00022989"/>
    </source>
</evidence>
<dbReference type="InterPro" id="IPR031649">
    <property type="entry name" value="GPHH_dom"/>
</dbReference>
<feature type="transmembrane region" description="Helical" evidence="20">
    <location>
        <begin position="1157"/>
        <end position="1177"/>
    </location>
</feature>
<reference evidence="21" key="1">
    <citation type="submission" date="2020-02" db="EMBL/GenBank/DDBJ databases">
        <authorList>
            <person name="Enbody D E."/>
            <person name="Pettersson E M."/>
        </authorList>
    </citation>
    <scope>NUCLEOTIDE SEQUENCE [LARGE SCALE GENOMIC DNA]</scope>
</reference>
<evidence type="ECO:0000256" key="16">
    <source>
        <dbReference type="ARBA" id="ARBA00023303"/>
    </source>
</evidence>
<dbReference type="Gene3D" id="6.10.250.2500">
    <property type="match status" value="1"/>
</dbReference>
<feature type="compositionally biased region" description="Acidic residues" evidence="19">
    <location>
        <begin position="448"/>
        <end position="457"/>
    </location>
</feature>
<dbReference type="PANTHER" id="PTHR45628:SF11">
    <property type="entry name" value="VOLTAGE-DEPENDENT L-TYPE CALCIUM CHANNEL SUBUNIT ALPHA-1D"/>
    <property type="match status" value="1"/>
</dbReference>
<keyword evidence="16" id="KW-0407">Ion channel</keyword>
<dbReference type="InterPro" id="IPR050599">
    <property type="entry name" value="VDCC_alpha-1_subunit"/>
</dbReference>
<feature type="transmembrane region" description="Helical" evidence="20">
    <location>
        <begin position="642"/>
        <end position="661"/>
    </location>
</feature>
<comment type="function">
    <text evidence="18">Voltage-sensitive calcium channels (VSCC) mediate the entry of calcium ions into excitable cells and are also involved in a variety of calcium-dependent processes, including muscle contraction, hormone or neurotransmitter release, gene expression, cell motility, cell division and cell death.</text>
</comment>
<reference evidence="21" key="3">
    <citation type="submission" date="2025-09" db="UniProtKB">
        <authorList>
            <consortium name="Ensembl"/>
        </authorList>
    </citation>
    <scope>IDENTIFICATION</scope>
</reference>
<dbReference type="InterPro" id="IPR005452">
    <property type="entry name" value="LVDCC_a1dsu"/>
</dbReference>
<dbReference type="FunFam" id="1.20.120.350:FF:000027">
    <property type="entry name" value="Voltage-dependent L-type calcium channel subunit alpha"/>
    <property type="match status" value="1"/>
</dbReference>
<evidence type="ECO:0000256" key="10">
    <source>
        <dbReference type="ARBA" id="ARBA00022837"/>
    </source>
</evidence>
<feature type="transmembrane region" description="Helical" evidence="20">
    <location>
        <begin position="132"/>
        <end position="149"/>
    </location>
</feature>
<feature type="compositionally biased region" description="Basic and acidic residues" evidence="19">
    <location>
        <begin position="756"/>
        <end position="765"/>
    </location>
</feature>
<evidence type="ECO:0000256" key="11">
    <source>
        <dbReference type="ARBA" id="ARBA00022882"/>
    </source>
</evidence>
<dbReference type="FunFam" id="1.20.120.350:FF:000010">
    <property type="entry name" value="Voltage-dependent L-type calcium channel subunit alpha"/>
    <property type="match status" value="1"/>
</dbReference>
<dbReference type="GO" id="GO:0005891">
    <property type="term" value="C:voltage-gated calcium channel complex"/>
    <property type="evidence" value="ECO:0007669"/>
    <property type="project" value="InterPro"/>
</dbReference>
<feature type="compositionally biased region" description="Polar residues" evidence="19">
    <location>
        <begin position="70"/>
        <end position="83"/>
    </location>
</feature>
<dbReference type="GO" id="GO:0008331">
    <property type="term" value="F:high voltage-gated calcium channel activity"/>
    <property type="evidence" value="ECO:0007669"/>
    <property type="project" value="TreeGrafter"/>
</dbReference>
<evidence type="ECO:0000256" key="5">
    <source>
        <dbReference type="ARBA" id="ARBA00022568"/>
    </source>
</evidence>
<evidence type="ECO:0000256" key="18">
    <source>
        <dbReference type="RuleBase" id="RU003808"/>
    </source>
</evidence>
<dbReference type="InterPro" id="IPR027359">
    <property type="entry name" value="Volt_channel_dom_sf"/>
</dbReference>
<keyword evidence="5 18" id="KW-0109">Calcium transport</keyword>
<keyword evidence="15" id="KW-1015">Disulfide bond</keyword>
<dbReference type="PRINTS" id="PR01630">
    <property type="entry name" value="LVDCCALPHA1"/>
</dbReference>
<keyword evidence="13" id="KW-0406">Ion transport</keyword>
<name>A0A8C3NAS8_GEOPR</name>
<dbReference type="Gene3D" id="1.20.120.350">
    <property type="entry name" value="Voltage-gated potassium channels. Chain C"/>
    <property type="match status" value="4"/>
</dbReference>
<feature type="transmembrane region" description="Helical" evidence="20">
    <location>
        <begin position="1189"/>
        <end position="1208"/>
    </location>
</feature>
<evidence type="ECO:0000256" key="4">
    <source>
        <dbReference type="ARBA" id="ARBA00022553"/>
    </source>
</evidence>
<keyword evidence="14 20" id="KW-0472">Membrane</keyword>
<feature type="transmembrane region" description="Helical" evidence="20">
    <location>
        <begin position="201"/>
        <end position="219"/>
    </location>
</feature>
<dbReference type="GO" id="GO:0098703">
    <property type="term" value="P:calcium ion import across plasma membrane"/>
    <property type="evidence" value="ECO:0007669"/>
    <property type="project" value="TreeGrafter"/>
</dbReference>
<evidence type="ECO:0000256" key="6">
    <source>
        <dbReference type="ARBA" id="ARBA00022673"/>
    </source>
</evidence>
<evidence type="ECO:0000256" key="14">
    <source>
        <dbReference type="ARBA" id="ARBA00023136"/>
    </source>
</evidence>
<dbReference type="Proteomes" id="UP000694382">
    <property type="component" value="Chromosome 12"/>
</dbReference>
<dbReference type="InterPro" id="IPR005446">
    <property type="entry name" value="VDCC_L_a1su"/>
</dbReference>
<keyword evidence="6 18" id="KW-0107">Calcium channel</keyword>